<accession>A0A6A9QG22</accession>
<sequence>MKQKCHVSKWYNAGSKIILNATVPIYEVGEFIGTYNVSPGSMIVVNSPVVERLVENVNYVFIILVTVIVLAISIIVFIKIRK</sequence>
<evidence type="ECO:0000256" key="1">
    <source>
        <dbReference type="SAM" id="Phobius"/>
    </source>
</evidence>
<protein>
    <submittedName>
        <fullName evidence="2">Uncharacterized protein</fullName>
    </submittedName>
</protein>
<comment type="caution">
    <text evidence="2">The sequence shown here is derived from an EMBL/GenBank/DDBJ whole genome shotgun (WGS) entry which is preliminary data.</text>
</comment>
<name>A0A6A9QG22_ACIIN</name>
<evidence type="ECO:0000313" key="3">
    <source>
        <dbReference type="Proteomes" id="UP000440125"/>
    </source>
</evidence>
<feature type="transmembrane region" description="Helical" evidence="1">
    <location>
        <begin position="57"/>
        <end position="78"/>
    </location>
</feature>
<dbReference type="Proteomes" id="UP000440125">
    <property type="component" value="Unassembled WGS sequence"/>
</dbReference>
<dbReference type="AlphaFoldDB" id="A0A6A9QG22"/>
<keyword evidence="1" id="KW-0812">Transmembrane</keyword>
<organism evidence="2 3">
    <name type="scientific">Acidianus infernus</name>
    <dbReference type="NCBI Taxonomy" id="12915"/>
    <lineage>
        <taxon>Archaea</taxon>
        <taxon>Thermoproteota</taxon>
        <taxon>Thermoprotei</taxon>
        <taxon>Sulfolobales</taxon>
        <taxon>Sulfolobaceae</taxon>
        <taxon>Acidianus</taxon>
    </lineage>
</organism>
<keyword evidence="3" id="KW-1185">Reference proteome</keyword>
<gene>
    <name evidence="2" type="ORF">D1867_07840</name>
</gene>
<proteinExistence type="predicted"/>
<keyword evidence="1" id="KW-0472">Membrane</keyword>
<reference evidence="2 3" key="1">
    <citation type="submission" date="2019-10" db="EMBL/GenBank/DDBJ databases">
        <title>Genome Sequences from Six Type Strain Members of the Archaeal Family Sulfolobaceae: Acidianus ambivalens, Acidianus infernus, Metallosphaera prunae, Stygiolobus azoricus, Sulfolobus metallicus, and Sulfurisphaera ohwakuensis.</title>
        <authorList>
            <person name="Counts J.A."/>
            <person name="Kelly R.M."/>
        </authorList>
    </citation>
    <scope>NUCLEOTIDE SEQUENCE [LARGE SCALE GENOMIC DNA]</scope>
    <source>
        <strain evidence="2 3">DSM 3191</strain>
    </source>
</reference>
<dbReference type="EMBL" id="WFIY01000004">
    <property type="protein sequence ID" value="MUM65144.1"/>
    <property type="molecule type" value="Genomic_DNA"/>
</dbReference>
<keyword evidence="1" id="KW-1133">Transmembrane helix</keyword>
<evidence type="ECO:0000313" key="2">
    <source>
        <dbReference type="EMBL" id="MUM65144.1"/>
    </source>
</evidence>